<keyword evidence="2 3" id="KW-0560">Oxidoreductase</keyword>
<dbReference type="Pfam" id="PF09803">
    <property type="entry name" value="Pet100"/>
    <property type="match status" value="1"/>
</dbReference>
<dbReference type="AlphaFoldDB" id="A0AAD5DK99"/>
<comment type="similarity">
    <text evidence="1 3">Belongs to the 3-beta-HSD family.</text>
</comment>
<reference evidence="5" key="1">
    <citation type="submission" date="2020-11" db="EMBL/GenBank/DDBJ databases">
        <title>Chlorella ohadii genome sequencing and assembly.</title>
        <authorList>
            <person name="Murik O."/>
            <person name="Treves H."/>
            <person name="Kedem I."/>
            <person name="Shotland Y."/>
            <person name="Kaplan A."/>
        </authorList>
    </citation>
    <scope>NUCLEOTIDE SEQUENCE</scope>
    <source>
        <strain evidence="5">1</strain>
    </source>
</reference>
<dbReference type="Pfam" id="PF01073">
    <property type="entry name" value="3Beta_HSD"/>
    <property type="match status" value="1"/>
</dbReference>
<sequence length="385" mass="41699">MGGFQLEAFKFAIYVALPIGLTAAVVLNQDILQRIIKSRSYVTYPPSDVTDEKIQELLDSGRWEVTVFDIRAVEGEDRAKTIVGDLRDAAQVAAACKGMDVVFHVATAAPTAANAHNEALMRAVNIDGTQNVVDGCVAGGVPALIYTSSASVVFDGADLDKVDESAPYAARPMDYYTHTKIEGEKLVLGANGRGGLASCALRPSGIFGEYDTLLVPTTVKNAKAGKMKYVIGSGRNKMDWTYAGNVAQAHIQAADALAEGGPQSALAGKAYFVTNDDPRPFWGFLGDLCEGLGYGRPRIRLPFYLIYFIALIVQYLVVPLLRLFGKELQSDFTPFRIALSAANRTFACGAAYRDFGYVPKVPMDEALKRTLRHFSHLHASKQKEG</sequence>
<name>A0AAD5DK99_9CHLO</name>
<dbReference type="GO" id="GO:0016616">
    <property type="term" value="F:oxidoreductase activity, acting on the CH-OH group of donors, NAD or NADP as acceptor"/>
    <property type="evidence" value="ECO:0007669"/>
    <property type="project" value="InterPro"/>
</dbReference>
<proteinExistence type="inferred from homology"/>
<keyword evidence="3" id="KW-1133">Transmembrane helix</keyword>
<dbReference type="PANTHER" id="PTHR43245">
    <property type="entry name" value="BIFUNCTIONAL POLYMYXIN RESISTANCE PROTEIN ARNA"/>
    <property type="match status" value="1"/>
</dbReference>
<dbReference type="EMBL" id="JADXDR010000144">
    <property type="protein sequence ID" value="KAI7837736.1"/>
    <property type="molecule type" value="Genomic_DNA"/>
</dbReference>
<dbReference type="InterPro" id="IPR036291">
    <property type="entry name" value="NAD(P)-bd_dom_sf"/>
</dbReference>
<feature type="domain" description="3-beta hydroxysteroid dehydrogenase/isomerase" evidence="4">
    <location>
        <begin position="54"/>
        <end position="302"/>
    </location>
</feature>
<evidence type="ECO:0000256" key="2">
    <source>
        <dbReference type="ARBA" id="ARBA00023002"/>
    </source>
</evidence>
<evidence type="ECO:0000256" key="1">
    <source>
        <dbReference type="ARBA" id="ARBA00009219"/>
    </source>
</evidence>
<evidence type="ECO:0000256" key="3">
    <source>
        <dbReference type="RuleBase" id="RU004475"/>
    </source>
</evidence>
<evidence type="ECO:0000313" key="6">
    <source>
        <dbReference type="Proteomes" id="UP001205105"/>
    </source>
</evidence>
<evidence type="ECO:0000259" key="4">
    <source>
        <dbReference type="Pfam" id="PF01073"/>
    </source>
</evidence>
<keyword evidence="6" id="KW-1185">Reference proteome</keyword>
<dbReference type="InterPro" id="IPR018625">
    <property type="entry name" value="Pet100"/>
</dbReference>
<dbReference type="GO" id="GO:0033617">
    <property type="term" value="P:mitochondrial respiratory chain complex IV assembly"/>
    <property type="evidence" value="ECO:0007669"/>
    <property type="project" value="InterPro"/>
</dbReference>
<accession>A0AAD5DK99</accession>
<organism evidence="5 6">
    <name type="scientific">Chlorella ohadii</name>
    <dbReference type="NCBI Taxonomy" id="2649997"/>
    <lineage>
        <taxon>Eukaryota</taxon>
        <taxon>Viridiplantae</taxon>
        <taxon>Chlorophyta</taxon>
        <taxon>core chlorophytes</taxon>
        <taxon>Trebouxiophyceae</taxon>
        <taxon>Chlorellales</taxon>
        <taxon>Chlorellaceae</taxon>
        <taxon>Chlorella clade</taxon>
        <taxon>Chlorella</taxon>
    </lineage>
</organism>
<keyword evidence="3" id="KW-0472">Membrane</keyword>
<dbReference type="SUPFAM" id="SSF51735">
    <property type="entry name" value="NAD(P)-binding Rossmann-fold domains"/>
    <property type="match status" value="1"/>
</dbReference>
<dbReference type="Proteomes" id="UP001205105">
    <property type="component" value="Unassembled WGS sequence"/>
</dbReference>
<comment type="caution">
    <text evidence="5">The sequence shown here is derived from an EMBL/GenBank/DDBJ whole genome shotgun (WGS) entry which is preliminary data.</text>
</comment>
<dbReference type="Gene3D" id="3.40.50.720">
    <property type="entry name" value="NAD(P)-binding Rossmann-like Domain"/>
    <property type="match status" value="1"/>
</dbReference>
<gene>
    <name evidence="5" type="ORF">COHA_008458</name>
</gene>
<dbReference type="InterPro" id="IPR002225">
    <property type="entry name" value="3Beta_OHSteriod_DH/Estase"/>
</dbReference>
<dbReference type="GO" id="GO:0006694">
    <property type="term" value="P:steroid biosynthetic process"/>
    <property type="evidence" value="ECO:0007669"/>
    <property type="project" value="InterPro"/>
</dbReference>
<dbReference type="PANTHER" id="PTHR43245:SF51">
    <property type="entry name" value="SHORT CHAIN DEHYDROGENASE_REDUCTASE FAMILY 42E, MEMBER 2"/>
    <property type="match status" value="1"/>
</dbReference>
<dbReference type="InterPro" id="IPR050177">
    <property type="entry name" value="Lipid_A_modif_metabolic_enz"/>
</dbReference>
<feature type="transmembrane region" description="Helical" evidence="3">
    <location>
        <begin position="12"/>
        <end position="32"/>
    </location>
</feature>
<evidence type="ECO:0000313" key="5">
    <source>
        <dbReference type="EMBL" id="KAI7837736.1"/>
    </source>
</evidence>
<dbReference type="GO" id="GO:0005739">
    <property type="term" value="C:mitochondrion"/>
    <property type="evidence" value="ECO:0007669"/>
    <property type="project" value="InterPro"/>
</dbReference>
<protein>
    <recommendedName>
        <fullName evidence="4">3-beta hydroxysteroid dehydrogenase/isomerase domain-containing protein</fullName>
    </recommendedName>
</protein>
<keyword evidence="3" id="KW-0812">Transmembrane</keyword>
<feature type="transmembrane region" description="Helical" evidence="3">
    <location>
        <begin position="304"/>
        <end position="324"/>
    </location>
</feature>